<protein>
    <submittedName>
        <fullName evidence="3">Helix-turn-helix transcriptional regulator</fullName>
    </submittedName>
</protein>
<dbReference type="EMBL" id="JBHSDS010000007">
    <property type="protein sequence ID" value="MFC4358989.1"/>
    <property type="molecule type" value="Genomic_DNA"/>
</dbReference>
<dbReference type="InterPro" id="IPR013561">
    <property type="entry name" value="FilR1_middle_dom"/>
</dbReference>
<reference evidence="3 4" key="1">
    <citation type="journal article" date="2019" name="Int. J. Syst. Evol. Microbiol.">
        <title>The Global Catalogue of Microorganisms (GCM) 10K type strain sequencing project: providing services to taxonomists for standard genome sequencing and annotation.</title>
        <authorList>
            <consortium name="The Broad Institute Genomics Platform"/>
            <consortium name="The Broad Institute Genome Sequencing Center for Infectious Disease"/>
            <person name="Wu L."/>
            <person name="Ma J."/>
        </authorList>
    </citation>
    <scope>NUCLEOTIDE SEQUENCE [LARGE SCALE GENOMIC DNA]</scope>
    <source>
        <strain evidence="3 4">CGMCC 1.12553</strain>
    </source>
</reference>
<keyword evidence="4" id="KW-1185">Reference proteome</keyword>
<dbReference type="Pfam" id="PF08350">
    <property type="entry name" value="FilR1_middle"/>
    <property type="match status" value="1"/>
</dbReference>
<organism evidence="3 4">
    <name type="scientific">Halobium salinum</name>
    <dbReference type="NCBI Taxonomy" id="1364940"/>
    <lineage>
        <taxon>Archaea</taxon>
        <taxon>Methanobacteriati</taxon>
        <taxon>Methanobacteriota</taxon>
        <taxon>Stenosarchaea group</taxon>
        <taxon>Halobacteria</taxon>
        <taxon>Halobacteriales</taxon>
        <taxon>Haloferacaceae</taxon>
        <taxon>Halobium</taxon>
    </lineage>
</organism>
<dbReference type="Proteomes" id="UP001595921">
    <property type="component" value="Unassembled WGS sequence"/>
</dbReference>
<evidence type="ECO:0000259" key="1">
    <source>
        <dbReference type="Pfam" id="PF08350"/>
    </source>
</evidence>
<feature type="domain" description="HVO-A0261-like N-terminal" evidence="2">
    <location>
        <begin position="8"/>
        <end position="84"/>
    </location>
</feature>
<name>A0ABD5PDM5_9EURY</name>
<dbReference type="InterPro" id="IPR036390">
    <property type="entry name" value="WH_DNA-bd_sf"/>
</dbReference>
<evidence type="ECO:0000313" key="3">
    <source>
        <dbReference type="EMBL" id="MFC4358989.1"/>
    </source>
</evidence>
<evidence type="ECO:0000313" key="4">
    <source>
        <dbReference type="Proteomes" id="UP001595921"/>
    </source>
</evidence>
<gene>
    <name evidence="3" type="ORF">ACFO0N_13650</name>
</gene>
<proteinExistence type="predicted"/>
<dbReference type="AlphaFoldDB" id="A0ABD5PDM5"/>
<comment type="caution">
    <text evidence="3">The sequence shown here is derived from an EMBL/GenBank/DDBJ whole genome shotgun (WGS) entry which is preliminary data.</text>
</comment>
<dbReference type="InterPro" id="IPR036388">
    <property type="entry name" value="WH-like_DNA-bd_sf"/>
</dbReference>
<accession>A0ABD5PDM5</accession>
<dbReference type="InterPro" id="IPR057527">
    <property type="entry name" value="HVO_A0261-like_N"/>
</dbReference>
<evidence type="ECO:0000259" key="2">
    <source>
        <dbReference type="Pfam" id="PF25213"/>
    </source>
</evidence>
<dbReference type="Gene3D" id="1.10.10.10">
    <property type="entry name" value="Winged helix-like DNA-binding domain superfamily/Winged helix DNA-binding domain"/>
    <property type="match status" value="1"/>
</dbReference>
<dbReference type="SUPFAM" id="SSF46785">
    <property type="entry name" value="Winged helix' DNA-binding domain"/>
    <property type="match status" value="1"/>
</dbReference>
<dbReference type="RefSeq" id="WP_267619986.1">
    <property type="nucleotide sequence ID" value="NZ_JAODIW010000004.1"/>
</dbReference>
<sequence length="263" mass="28597">MTDSDPDEIMAAVARRGDVLEVVGGDGTRKRDLVASLDISRSTVDRAVRELEGTGLVERTTDGYRRTLAGELALREYRRFADHVAGVLECRPLLAELPPDTPFDGALVDGCEVVRPTRHSPNRPVTRLTDLVRRARDVRAFGPAVFPQQVDAYHESIVDRGMEAEILLAEAVVERLVSSYSRALSEALDTGKLAVRVADGPLPYSLTVAETADGPAVGLLVYADGGSVSGYLGNDGPEAVRWAEREFERRWDRGRPLSGIGES</sequence>
<dbReference type="Pfam" id="PF25213">
    <property type="entry name" value="HVO_A0261_N"/>
    <property type="match status" value="1"/>
</dbReference>
<feature type="domain" description="Methanogenesis regulatory protein FilR1 middle" evidence="1">
    <location>
        <begin position="121"/>
        <end position="253"/>
    </location>
</feature>